<reference evidence="2 3" key="1">
    <citation type="journal article" date="2011" name="J. Bacteriol.">
        <title>Complete genome sequence of the hemotrophic Mycoplasma suis strain KI3806.</title>
        <authorList>
            <person name="Oehlerking J."/>
            <person name="Kube M."/>
            <person name="Felder K.M."/>
            <person name="Matter D."/>
            <person name="Wittenbrink M.M."/>
            <person name="Schwarzenbach S."/>
            <person name="Kramer M.M."/>
            <person name="Hoelzle K."/>
            <person name="Hoelzle L.E."/>
        </authorList>
    </citation>
    <scope>NUCLEOTIDE SEQUENCE [LARGE SCALE GENOMIC DNA]</scope>
    <source>
        <strain evidence="3">KI_3806</strain>
    </source>
</reference>
<dbReference type="Proteomes" id="UP000008645">
    <property type="component" value="Chromosome"/>
</dbReference>
<feature type="compositionally biased region" description="Polar residues" evidence="1">
    <location>
        <begin position="328"/>
        <end position="337"/>
    </location>
</feature>
<dbReference type="KEGG" id="msk:MSUIS_06460"/>
<dbReference type="HOGENOM" id="CLU_057098_0_0_14"/>
<gene>
    <name evidence="2" type="ORF">MSUIS_06460</name>
</gene>
<feature type="region of interest" description="Disordered" evidence="1">
    <location>
        <begin position="320"/>
        <end position="350"/>
    </location>
</feature>
<proteinExistence type="predicted"/>
<evidence type="ECO:0000313" key="3">
    <source>
        <dbReference type="Proteomes" id="UP000008645"/>
    </source>
</evidence>
<evidence type="ECO:0000313" key="2">
    <source>
        <dbReference type="EMBL" id="CBZ40739.1"/>
    </source>
</evidence>
<name>F0V258_MYCS3</name>
<accession>F0V258</accession>
<dbReference type="EMBL" id="FQ790233">
    <property type="protein sequence ID" value="CBZ40739.1"/>
    <property type="molecule type" value="Genomic_DNA"/>
</dbReference>
<sequence>MLDSESKFEKVQGIWFDDIDWGVNVGYRKISEEGNEQAESDCVYLMIGYASGCKKVNGEVEEGKGTAFQRRLGKEKVKLIKTGWGLMISKVTFSVALIEMVKGGSKENEKFSEQWNKWFEREEKNQKSCLEVTRDKSKGDSEEGKDNYKYEKKECKWKLRKDKKKDAVSIFKKVFGDERSWAKKSFKKNEIDGLCSGGGSKWQKDKFGKNEDEVVEKVKNAFQETHCENGRNKYRGTRNGEHVNNWETSNNIKVIEGEVFEFGEKDNKELLAFEKEGDGKEVFEKTEETKSREGVTAGDWLKLARWGGSRADQSCHSVEQWETRNDEGANSETNQCSKSEDGEGGGKWLNDQNWENLKGWFGLGKESNCQWLMKGLFLE</sequence>
<protein>
    <submittedName>
        <fullName evidence="2">Uncharacterized protein</fullName>
    </submittedName>
</protein>
<dbReference type="RefSeq" id="WP_013609341.1">
    <property type="nucleotide sequence ID" value="NC_015153.1"/>
</dbReference>
<organism evidence="2 3">
    <name type="scientific">Mycoplasma suis (strain KI_3806)</name>
    <dbReference type="NCBI Taxonomy" id="708248"/>
    <lineage>
        <taxon>Bacteria</taxon>
        <taxon>Bacillati</taxon>
        <taxon>Mycoplasmatota</taxon>
        <taxon>Mollicutes</taxon>
        <taxon>Mycoplasmataceae</taxon>
        <taxon>Mycoplasma</taxon>
    </lineage>
</organism>
<evidence type="ECO:0000256" key="1">
    <source>
        <dbReference type="SAM" id="MobiDB-lite"/>
    </source>
</evidence>
<dbReference type="AlphaFoldDB" id="F0V258"/>